<evidence type="ECO:0000313" key="7">
    <source>
        <dbReference type="EMBL" id="CAD7249115.1"/>
    </source>
</evidence>
<evidence type="ECO:0000256" key="5">
    <source>
        <dbReference type="PROSITE-ProRule" id="PRU00043"/>
    </source>
</evidence>
<dbReference type="InterPro" id="IPR039808">
    <property type="entry name" value="Cadherin"/>
</dbReference>
<dbReference type="PANTHER" id="PTHR24027">
    <property type="entry name" value="CADHERIN-23"/>
    <property type="match status" value="1"/>
</dbReference>
<reference evidence="7" key="1">
    <citation type="submission" date="2020-11" db="EMBL/GenBank/DDBJ databases">
        <authorList>
            <person name="Tran Van P."/>
        </authorList>
    </citation>
    <scope>NUCLEOTIDE SEQUENCE</scope>
</reference>
<dbReference type="Gene3D" id="2.60.40.60">
    <property type="entry name" value="Cadherins"/>
    <property type="match status" value="3"/>
</dbReference>
<keyword evidence="4" id="KW-0472">Membrane</keyword>
<dbReference type="InterPro" id="IPR002126">
    <property type="entry name" value="Cadherin-like_dom"/>
</dbReference>
<dbReference type="PROSITE" id="PS50268">
    <property type="entry name" value="CADHERIN_2"/>
    <property type="match status" value="2"/>
</dbReference>
<dbReference type="EMBL" id="CAJPEV010002147">
    <property type="protein sequence ID" value="CAG0895849.1"/>
    <property type="molecule type" value="Genomic_DNA"/>
</dbReference>
<dbReference type="PROSITE" id="PS00232">
    <property type="entry name" value="CADHERIN_1"/>
    <property type="match status" value="1"/>
</dbReference>
<proteinExistence type="predicted"/>
<dbReference type="CDD" id="cd11304">
    <property type="entry name" value="Cadherin_repeat"/>
    <property type="match status" value="2"/>
</dbReference>
<protein>
    <recommendedName>
        <fullName evidence="6">Cadherin domain-containing protein</fullName>
    </recommendedName>
</protein>
<dbReference type="AlphaFoldDB" id="A0A7R9A638"/>
<evidence type="ECO:0000256" key="1">
    <source>
        <dbReference type="ARBA" id="ARBA00004370"/>
    </source>
</evidence>
<sequence>MDLRGEKGVLREAVLGEGEKKTATQTATPLVLVRRMRSSLAMSRFLGLFLLFAATCLGRAQDPCRLGIPSSVDVSEVADVGSEIGRFSTTNTANVIRGDNFTHLIGTEINGEELVVFVAGDLTDTYQESNGAEQILRVNVKDGDDMPPIFSSETYTYEVPEVFPTGWDFTVFNPITISDGDYDAQFHTNDISIDGDFSGVFDVQNRSCAKECTLTITLVEPLDYETEQAYEFTITAQGPGILDVDIKATSNDPGVLNYRLQTTDEIALSFFTIDFNSGALSLTAPLNESITSDVFFLVKAGAGVRTGTAALTVYLPKEELPEKDVEFQFETYSFTVKPLLSGKTIAELNITCRADKDSFEFVLPGNLIAKVGLAAGRQYAITLRAESADDVDIAQAKVIVLDDGCVSFSSFIFELEEYENVGGFWDQLLKPVGFEADQVNFEIIDSTHAEGTLTVHPNGTVTMLQQRWERNGNNTLKIKVKAELKNSTVGGCGVERAAQAVDPFSSVQPGEAVVVVRILDTNDNPPEVSPNEVYTGLPLPDVPWGPERTPIAVIHARDDKDSSEFANWMFAGPESVQIVDAGSGTAHVYAVVNPLPQDTFRVAVSDGSGAVVLIFFTVSEVNWGHL</sequence>
<evidence type="ECO:0000256" key="4">
    <source>
        <dbReference type="ARBA" id="ARBA00023136"/>
    </source>
</evidence>
<dbReference type="InterPro" id="IPR020894">
    <property type="entry name" value="Cadherin_CS"/>
</dbReference>
<organism evidence="7">
    <name type="scientific">Darwinula stevensoni</name>
    <dbReference type="NCBI Taxonomy" id="69355"/>
    <lineage>
        <taxon>Eukaryota</taxon>
        <taxon>Metazoa</taxon>
        <taxon>Ecdysozoa</taxon>
        <taxon>Arthropoda</taxon>
        <taxon>Crustacea</taxon>
        <taxon>Oligostraca</taxon>
        <taxon>Ostracoda</taxon>
        <taxon>Podocopa</taxon>
        <taxon>Podocopida</taxon>
        <taxon>Darwinulocopina</taxon>
        <taxon>Darwinuloidea</taxon>
        <taxon>Darwinulidae</taxon>
        <taxon>Darwinula</taxon>
    </lineage>
</organism>
<accession>A0A7R9A638</accession>
<dbReference type="GO" id="GO:0016477">
    <property type="term" value="P:cell migration"/>
    <property type="evidence" value="ECO:0007669"/>
    <property type="project" value="TreeGrafter"/>
</dbReference>
<evidence type="ECO:0000256" key="2">
    <source>
        <dbReference type="ARBA" id="ARBA00022737"/>
    </source>
</evidence>
<dbReference type="InterPro" id="IPR015919">
    <property type="entry name" value="Cadherin-like_sf"/>
</dbReference>
<keyword evidence="8" id="KW-1185">Reference proteome</keyword>
<evidence type="ECO:0000313" key="8">
    <source>
        <dbReference type="Proteomes" id="UP000677054"/>
    </source>
</evidence>
<dbReference type="EMBL" id="LR901664">
    <property type="protein sequence ID" value="CAD7249115.1"/>
    <property type="molecule type" value="Genomic_DNA"/>
</dbReference>
<gene>
    <name evidence="7" type="ORF">DSTB1V02_LOCUS8916</name>
</gene>
<dbReference type="GO" id="GO:0045296">
    <property type="term" value="F:cadherin binding"/>
    <property type="evidence" value="ECO:0007669"/>
    <property type="project" value="TreeGrafter"/>
</dbReference>
<dbReference type="GO" id="GO:0005509">
    <property type="term" value="F:calcium ion binding"/>
    <property type="evidence" value="ECO:0007669"/>
    <property type="project" value="UniProtKB-UniRule"/>
</dbReference>
<dbReference type="SUPFAM" id="SSF49313">
    <property type="entry name" value="Cadherin-like"/>
    <property type="match status" value="1"/>
</dbReference>
<dbReference type="GO" id="GO:0008013">
    <property type="term" value="F:beta-catenin binding"/>
    <property type="evidence" value="ECO:0007669"/>
    <property type="project" value="TreeGrafter"/>
</dbReference>
<comment type="subcellular location">
    <subcellularLocation>
        <location evidence="1">Membrane</location>
    </subcellularLocation>
</comment>
<keyword evidence="2" id="KW-0677">Repeat</keyword>
<evidence type="ECO:0000259" key="6">
    <source>
        <dbReference type="PROSITE" id="PS50268"/>
    </source>
</evidence>
<evidence type="ECO:0000256" key="3">
    <source>
        <dbReference type="ARBA" id="ARBA00022837"/>
    </source>
</evidence>
<dbReference type="PANTHER" id="PTHR24027:SF438">
    <property type="entry name" value="CADHERIN 23"/>
    <property type="match status" value="1"/>
</dbReference>
<dbReference type="PRINTS" id="PR00205">
    <property type="entry name" value="CADHERIN"/>
</dbReference>
<name>A0A7R9A638_9CRUS</name>
<dbReference type="OrthoDB" id="9047765at2759"/>
<dbReference type="Proteomes" id="UP000677054">
    <property type="component" value="Unassembled WGS sequence"/>
</dbReference>
<feature type="domain" description="Cadherin" evidence="6">
    <location>
        <begin position="151"/>
        <end position="287"/>
    </location>
</feature>
<dbReference type="GO" id="GO:0007156">
    <property type="term" value="P:homophilic cell adhesion via plasma membrane adhesion molecules"/>
    <property type="evidence" value="ECO:0007669"/>
    <property type="project" value="InterPro"/>
</dbReference>
<feature type="domain" description="Cadherin" evidence="6">
    <location>
        <begin position="426"/>
        <end position="528"/>
    </location>
</feature>
<keyword evidence="3 5" id="KW-0106">Calcium</keyword>
<dbReference type="GO" id="GO:0016342">
    <property type="term" value="C:catenin complex"/>
    <property type="evidence" value="ECO:0007669"/>
    <property type="project" value="TreeGrafter"/>
</dbReference>